<sequence length="329" mass="36581">MAPRNLKEMVAIRQTSTNEFESLHPPSRVGNTAPIAYGGCTLGIAAASAYATVKPGYHAYSMLGLFIGPALTDRKLLTYVRSIRDTCTFATRQVEVSQVLDSGERRLCLTMTADFQVSEPALMRYSAPPLREYSRPDSVPSIQETRDAMVSEGKISSALAKTHASMFGLTASLFETRSAPEGIFAQNLFGLAKSLPTSQDELPLTQRTSGDWMRARPDQGLESEQERMAVMAFLMDGAISFVPMSHDHKFFDDAGACSSLDFALRFFRPDVELEGWHLRELRTVAGDGGRTYSESRLWDEEGRMVCSMTQQCILRVKPEKKPEKVREKL</sequence>
<evidence type="ECO:0000313" key="2">
    <source>
        <dbReference type="Proteomes" id="UP001186974"/>
    </source>
</evidence>
<gene>
    <name evidence="1" type="ORF">LTS18_000728</name>
</gene>
<evidence type="ECO:0000313" key="1">
    <source>
        <dbReference type="EMBL" id="KAK3080504.1"/>
    </source>
</evidence>
<dbReference type="EMBL" id="JAWDJW010000533">
    <property type="protein sequence ID" value="KAK3080504.1"/>
    <property type="molecule type" value="Genomic_DNA"/>
</dbReference>
<protein>
    <submittedName>
        <fullName evidence="1">Uncharacterized protein</fullName>
    </submittedName>
</protein>
<accession>A0ACC3DUY7</accession>
<keyword evidence="2" id="KW-1185">Reference proteome</keyword>
<dbReference type="Proteomes" id="UP001186974">
    <property type="component" value="Unassembled WGS sequence"/>
</dbReference>
<reference evidence="1" key="1">
    <citation type="submission" date="2024-09" db="EMBL/GenBank/DDBJ databases">
        <title>Black Yeasts Isolated from many extreme environments.</title>
        <authorList>
            <person name="Coleine C."/>
            <person name="Stajich J.E."/>
            <person name="Selbmann L."/>
        </authorList>
    </citation>
    <scope>NUCLEOTIDE SEQUENCE</scope>
    <source>
        <strain evidence="1">CCFEE 5737</strain>
    </source>
</reference>
<organism evidence="1 2">
    <name type="scientific">Coniosporium uncinatum</name>
    <dbReference type="NCBI Taxonomy" id="93489"/>
    <lineage>
        <taxon>Eukaryota</taxon>
        <taxon>Fungi</taxon>
        <taxon>Dikarya</taxon>
        <taxon>Ascomycota</taxon>
        <taxon>Pezizomycotina</taxon>
        <taxon>Dothideomycetes</taxon>
        <taxon>Dothideomycetes incertae sedis</taxon>
        <taxon>Coniosporium</taxon>
    </lineage>
</organism>
<comment type="caution">
    <text evidence="1">The sequence shown here is derived from an EMBL/GenBank/DDBJ whole genome shotgun (WGS) entry which is preliminary data.</text>
</comment>
<proteinExistence type="predicted"/>
<name>A0ACC3DUY7_9PEZI</name>